<comment type="subcellular location">
    <subcellularLocation>
        <location evidence="1">Bacterial flagellum</location>
    </subcellularLocation>
    <subcellularLocation>
        <location evidence="2">Secreted</location>
    </subcellularLocation>
</comment>
<dbReference type="InterPro" id="IPR001029">
    <property type="entry name" value="Flagellin_N"/>
</dbReference>
<dbReference type="NCBIfam" id="TIGR02550">
    <property type="entry name" value="flagell_flgL"/>
    <property type="match status" value="1"/>
</dbReference>
<keyword evidence="6" id="KW-0969">Cilium</keyword>
<dbReference type="PANTHER" id="PTHR42792:SF1">
    <property type="entry name" value="FLAGELLAR HOOK-ASSOCIATED PROTEIN 3"/>
    <property type="match status" value="1"/>
</dbReference>
<comment type="caution">
    <text evidence="6">The sequence shown here is derived from an EMBL/GenBank/DDBJ whole genome shotgun (WGS) entry which is preliminary data.</text>
</comment>
<gene>
    <name evidence="6" type="primary">flgL</name>
    <name evidence="6" type="ORF">GCM10025770_05660</name>
</gene>
<dbReference type="InterPro" id="IPR001492">
    <property type="entry name" value="Flagellin"/>
</dbReference>
<reference evidence="7" key="1">
    <citation type="journal article" date="2019" name="Int. J. Syst. Evol. Microbiol.">
        <title>The Global Catalogue of Microorganisms (GCM) 10K type strain sequencing project: providing services to taxonomists for standard genome sequencing and annotation.</title>
        <authorList>
            <consortium name="The Broad Institute Genomics Platform"/>
            <consortium name="The Broad Institute Genome Sequencing Center for Infectious Disease"/>
            <person name="Wu L."/>
            <person name="Ma J."/>
        </authorList>
    </citation>
    <scope>NUCLEOTIDE SEQUENCE [LARGE SCALE GENOMIC DNA]</scope>
    <source>
        <strain evidence="7">JCM 18715</strain>
    </source>
</reference>
<evidence type="ECO:0000256" key="1">
    <source>
        <dbReference type="ARBA" id="ARBA00004365"/>
    </source>
</evidence>
<sequence length="406" mass="43118">MRISTSQIYDINVSNINKQQLDVVQLQRQLSTGKRVVNPSDDPVAAARALEVSQASAQTAMHLDAQGSANDLLSMLDSKLASLSELFTYVRERAIQGGTSTINQDDRNAIAADMEAQFNNLLSIANTTDANGEYLFSGFKGDVQAFTGDLSGVTYQGDQGQRSVRVSNSRNIPVSLNGEEVLMRIQTTGSSFNPQASLGNSGTATIASNGVVGTYAGGQYGIRFTSATTYNIYDRAADPAMTGTPMVAGAAYTAGSAINLPPAPAAAEIQITINGTPATGDSFLMNPGSGTTDAFSILSDFISNLRTGGTGPAYFASIQDTMSLADNAMENLLRLRAQVGSEQIELDSLGNVAQDLQVQYADRTDRLVGLDYASAISDFQLQQTYLEASRTTFVKSTNMNLFSFLT</sequence>
<keyword evidence="4" id="KW-0975">Bacterial flagellum</keyword>
<keyword evidence="6" id="KW-0966">Cell projection</keyword>
<protein>
    <submittedName>
        <fullName evidence="6">Flagellar hook-associated protein FlgL</fullName>
    </submittedName>
</protein>
<keyword evidence="7" id="KW-1185">Reference proteome</keyword>
<dbReference type="InterPro" id="IPR013384">
    <property type="entry name" value="Flagell_FlgL"/>
</dbReference>
<name>A0ABP9QAJ8_9RHOO</name>
<evidence type="ECO:0000256" key="2">
    <source>
        <dbReference type="ARBA" id="ARBA00004613"/>
    </source>
</evidence>
<feature type="domain" description="Flagellin N-terminal" evidence="5">
    <location>
        <begin position="3"/>
        <end position="138"/>
    </location>
</feature>
<evidence type="ECO:0000256" key="4">
    <source>
        <dbReference type="ARBA" id="ARBA00023143"/>
    </source>
</evidence>
<dbReference type="PANTHER" id="PTHR42792">
    <property type="entry name" value="FLAGELLIN"/>
    <property type="match status" value="1"/>
</dbReference>
<evidence type="ECO:0000256" key="3">
    <source>
        <dbReference type="ARBA" id="ARBA00005709"/>
    </source>
</evidence>
<dbReference type="Gene3D" id="1.20.1330.10">
    <property type="entry name" value="f41 fragment of flagellin, N-terminal domain"/>
    <property type="match status" value="1"/>
</dbReference>
<keyword evidence="6" id="KW-0282">Flagellum</keyword>
<dbReference type="Proteomes" id="UP001500547">
    <property type="component" value="Unassembled WGS sequence"/>
</dbReference>
<dbReference type="Pfam" id="PF00669">
    <property type="entry name" value="Flagellin_N"/>
    <property type="match status" value="1"/>
</dbReference>
<dbReference type="SUPFAM" id="SSF64518">
    <property type="entry name" value="Phase 1 flagellin"/>
    <property type="match status" value="1"/>
</dbReference>
<evidence type="ECO:0000313" key="7">
    <source>
        <dbReference type="Proteomes" id="UP001500547"/>
    </source>
</evidence>
<dbReference type="EMBL" id="BAABLD010000002">
    <property type="protein sequence ID" value="GAA5159433.1"/>
    <property type="molecule type" value="Genomic_DNA"/>
</dbReference>
<organism evidence="6 7">
    <name type="scientific">Viridibacterium curvum</name>
    <dbReference type="NCBI Taxonomy" id="1101404"/>
    <lineage>
        <taxon>Bacteria</taxon>
        <taxon>Pseudomonadati</taxon>
        <taxon>Pseudomonadota</taxon>
        <taxon>Betaproteobacteria</taxon>
        <taxon>Rhodocyclales</taxon>
        <taxon>Rhodocyclaceae</taxon>
        <taxon>Viridibacterium</taxon>
    </lineage>
</organism>
<accession>A0ABP9QAJ8</accession>
<dbReference type="RefSeq" id="WP_345531315.1">
    <property type="nucleotide sequence ID" value="NZ_BAABLD010000002.1"/>
</dbReference>
<evidence type="ECO:0000313" key="6">
    <source>
        <dbReference type="EMBL" id="GAA5159433.1"/>
    </source>
</evidence>
<comment type="similarity">
    <text evidence="3">Belongs to the bacterial flagellin family.</text>
</comment>
<evidence type="ECO:0000259" key="5">
    <source>
        <dbReference type="Pfam" id="PF00669"/>
    </source>
</evidence>
<proteinExistence type="inferred from homology"/>